<evidence type="ECO:0000313" key="2">
    <source>
        <dbReference type="Proteomes" id="UP000291084"/>
    </source>
</evidence>
<accession>A0A0S3RP98</accession>
<evidence type="ECO:0000313" key="1">
    <source>
        <dbReference type="EMBL" id="BAT82428.1"/>
    </source>
</evidence>
<protein>
    <submittedName>
        <fullName evidence="1">Uncharacterized protein</fullName>
    </submittedName>
</protein>
<sequence>MVTCGDNRGKELFRPFDDRTMTVEFNNTFDMFASIELSCNSNSITDDNKFQNLSGASNDESHIVNLSSDRCV</sequence>
<keyword evidence="2" id="KW-1185">Reference proteome</keyword>
<organism evidence="1 2">
    <name type="scientific">Vigna angularis var. angularis</name>
    <dbReference type="NCBI Taxonomy" id="157739"/>
    <lineage>
        <taxon>Eukaryota</taxon>
        <taxon>Viridiplantae</taxon>
        <taxon>Streptophyta</taxon>
        <taxon>Embryophyta</taxon>
        <taxon>Tracheophyta</taxon>
        <taxon>Spermatophyta</taxon>
        <taxon>Magnoliopsida</taxon>
        <taxon>eudicotyledons</taxon>
        <taxon>Gunneridae</taxon>
        <taxon>Pentapetalae</taxon>
        <taxon>rosids</taxon>
        <taxon>fabids</taxon>
        <taxon>Fabales</taxon>
        <taxon>Fabaceae</taxon>
        <taxon>Papilionoideae</taxon>
        <taxon>50 kb inversion clade</taxon>
        <taxon>NPAAA clade</taxon>
        <taxon>indigoferoid/millettioid clade</taxon>
        <taxon>Phaseoleae</taxon>
        <taxon>Vigna</taxon>
    </lineage>
</organism>
<dbReference type="AlphaFoldDB" id="A0A0S3RP98"/>
<gene>
    <name evidence="1" type="primary">Vigan.03G243900</name>
    <name evidence="1" type="ORF">VIGAN_03243900</name>
</gene>
<dbReference type="EMBL" id="AP015036">
    <property type="protein sequence ID" value="BAT82428.1"/>
    <property type="molecule type" value="Genomic_DNA"/>
</dbReference>
<proteinExistence type="predicted"/>
<reference evidence="1 2" key="1">
    <citation type="journal article" date="2015" name="Sci. Rep.">
        <title>The power of single molecule real-time sequencing technology in the de novo assembly of a eukaryotic genome.</title>
        <authorList>
            <person name="Sakai H."/>
            <person name="Naito K."/>
            <person name="Ogiso-Tanaka E."/>
            <person name="Takahashi Y."/>
            <person name="Iseki K."/>
            <person name="Muto C."/>
            <person name="Satou K."/>
            <person name="Teruya K."/>
            <person name="Shiroma A."/>
            <person name="Shimoji M."/>
            <person name="Hirano T."/>
            <person name="Itoh T."/>
            <person name="Kaga A."/>
            <person name="Tomooka N."/>
        </authorList>
    </citation>
    <scope>NUCLEOTIDE SEQUENCE [LARGE SCALE GENOMIC DNA]</scope>
    <source>
        <strain evidence="2">cv. Shumari</strain>
    </source>
</reference>
<dbReference type="Proteomes" id="UP000291084">
    <property type="component" value="Chromosome 3"/>
</dbReference>
<name>A0A0S3RP98_PHAAN</name>